<evidence type="ECO:0000313" key="5">
    <source>
        <dbReference type="Proteomes" id="UP000247498"/>
    </source>
</evidence>
<accession>A0A2V0PG82</accession>
<keyword evidence="5" id="KW-1185">Reference proteome</keyword>
<dbReference type="EMBL" id="BDRX01000137">
    <property type="protein sequence ID" value="GBF98854.1"/>
    <property type="molecule type" value="Genomic_DNA"/>
</dbReference>
<protein>
    <recommendedName>
        <fullName evidence="3">Plastid lipid-associated protein/fibrillin conserved domain-containing protein</fullName>
    </recommendedName>
</protein>
<dbReference type="InterPro" id="IPR039633">
    <property type="entry name" value="PAP"/>
</dbReference>
<dbReference type="OrthoDB" id="189024at2759"/>
<dbReference type="Proteomes" id="UP000247498">
    <property type="component" value="Unassembled WGS sequence"/>
</dbReference>
<dbReference type="GO" id="GO:0009536">
    <property type="term" value="C:plastid"/>
    <property type="evidence" value="ECO:0007669"/>
    <property type="project" value="UniProtKB-SubCell"/>
</dbReference>
<reference evidence="4 5" key="1">
    <citation type="journal article" date="2018" name="Sci. Rep.">
        <title>Raphidocelis subcapitata (=Pseudokirchneriella subcapitata) provides an insight into genome evolution and environmental adaptations in the Sphaeropleales.</title>
        <authorList>
            <person name="Suzuki S."/>
            <person name="Yamaguchi H."/>
            <person name="Nakajima N."/>
            <person name="Kawachi M."/>
        </authorList>
    </citation>
    <scope>NUCLEOTIDE SEQUENCE [LARGE SCALE GENOMIC DNA]</scope>
    <source>
        <strain evidence="4 5">NIES-35</strain>
    </source>
</reference>
<dbReference type="InParanoid" id="A0A2V0PG82"/>
<feature type="domain" description="Plastid lipid-associated protein/fibrillin conserved" evidence="3">
    <location>
        <begin position="51"/>
        <end position="209"/>
    </location>
</feature>
<dbReference type="PANTHER" id="PTHR31906">
    <property type="entry name" value="PLASTID-LIPID-ASSOCIATED PROTEIN 4, CHLOROPLASTIC-RELATED"/>
    <property type="match status" value="1"/>
</dbReference>
<dbReference type="AlphaFoldDB" id="A0A2V0PG82"/>
<dbReference type="InterPro" id="IPR006843">
    <property type="entry name" value="PAP/fibrillin_dom"/>
</dbReference>
<dbReference type="FunCoup" id="A0A2V0PG82">
    <property type="interactions" value="629"/>
</dbReference>
<comment type="subcellular location">
    <subcellularLocation>
        <location evidence="1">Plastid</location>
    </subcellularLocation>
</comment>
<sequence>MLSGRTGALPASTVCRRAGRGSRLPVLAFFGGVNLFGGAKMSSKSASIATKKQELLDYIAPLQRGVAASPEQAARVEEMAAALERLNPTPSPLASPLLNGRWRLEYTTSQSILGTNKPAFLRPSGPIYQFIDGPGLRAKNQETAPFYNSVTAELSPMSKSKVAVQFKQFKIFNLLPVTAPPSARGELEVTFLDDSLRVSRGDKGNLFILVQSDSSATF</sequence>
<gene>
    <name evidence="4" type="ORF">Rsub_11458</name>
</gene>
<comment type="caution">
    <text evidence="4">The sequence shown here is derived from an EMBL/GenBank/DDBJ whole genome shotgun (WGS) entry which is preliminary data.</text>
</comment>
<keyword evidence="2" id="KW-0934">Plastid</keyword>
<evidence type="ECO:0000259" key="3">
    <source>
        <dbReference type="Pfam" id="PF04755"/>
    </source>
</evidence>
<proteinExistence type="predicted"/>
<name>A0A2V0PG82_9CHLO</name>
<organism evidence="4 5">
    <name type="scientific">Raphidocelis subcapitata</name>
    <dbReference type="NCBI Taxonomy" id="307507"/>
    <lineage>
        <taxon>Eukaryota</taxon>
        <taxon>Viridiplantae</taxon>
        <taxon>Chlorophyta</taxon>
        <taxon>core chlorophytes</taxon>
        <taxon>Chlorophyceae</taxon>
        <taxon>CS clade</taxon>
        <taxon>Sphaeropleales</taxon>
        <taxon>Selenastraceae</taxon>
        <taxon>Raphidocelis</taxon>
    </lineage>
</organism>
<dbReference type="Pfam" id="PF04755">
    <property type="entry name" value="PAP_fibrillin"/>
    <property type="match status" value="1"/>
</dbReference>
<evidence type="ECO:0000313" key="4">
    <source>
        <dbReference type="EMBL" id="GBF98854.1"/>
    </source>
</evidence>
<evidence type="ECO:0000256" key="1">
    <source>
        <dbReference type="ARBA" id="ARBA00004474"/>
    </source>
</evidence>
<dbReference type="STRING" id="307507.A0A2V0PG82"/>
<evidence type="ECO:0000256" key="2">
    <source>
        <dbReference type="ARBA" id="ARBA00022640"/>
    </source>
</evidence>